<evidence type="ECO:0000313" key="4">
    <source>
        <dbReference type="Proteomes" id="UP000631670"/>
    </source>
</evidence>
<dbReference type="Proteomes" id="UP000631670">
    <property type="component" value="Unassembled WGS sequence"/>
</dbReference>
<dbReference type="EMBL" id="JADBEG010000001">
    <property type="protein sequence ID" value="MBE1500081.1"/>
    <property type="molecule type" value="Genomic_DNA"/>
</dbReference>
<accession>A0ABR9IA57</accession>
<feature type="signal peptide" evidence="2">
    <location>
        <begin position="1"/>
        <end position="23"/>
    </location>
</feature>
<dbReference type="GO" id="GO:0004784">
    <property type="term" value="F:superoxide dismutase activity"/>
    <property type="evidence" value="ECO:0007669"/>
    <property type="project" value="UniProtKB-EC"/>
</dbReference>
<keyword evidence="4" id="KW-1185">Reference proteome</keyword>
<organism evidence="3 4">
    <name type="scientific">Amycolatopsis lexingtonensis</name>
    <dbReference type="NCBI Taxonomy" id="218822"/>
    <lineage>
        <taxon>Bacteria</taxon>
        <taxon>Bacillati</taxon>
        <taxon>Actinomycetota</taxon>
        <taxon>Actinomycetes</taxon>
        <taxon>Pseudonocardiales</taxon>
        <taxon>Pseudonocardiaceae</taxon>
        <taxon>Amycolatopsis</taxon>
    </lineage>
</organism>
<dbReference type="RefSeq" id="WP_086859091.1">
    <property type="nucleotide sequence ID" value="NZ_JADBEG010000001.1"/>
</dbReference>
<reference evidence="3 4" key="1">
    <citation type="submission" date="2020-10" db="EMBL/GenBank/DDBJ databases">
        <title>Sequencing the genomes of 1000 actinobacteria strains.</title>
        <authorList>
            <person name="Klenk H.-P."/>
        </authorList>
    </citation>
    <scope>NUCLEOTIDE SEQUENCE [LARGE SCALE GENOMIC DNA]</scope>
    <source>
        <strain evidence="3 4">DSM 44653</strain>
    </source>
</reference>
<proteinExistence type="inferred from homology"/>
<evidence type="ECO:0000256" key="1">
    <source>
        <dbReference type="ARBA" id="ARBA00010457"/>
    </source>
</evidence>
<comment type="caution">
    <text evidence="3">The sequence shown here is derived from an EMBL/GenBank/DDBJ whole genome shotgun (WGS) entry which is preliminary data.</text>
</comment>
<feature type="chain" id="PRO_5047366839" evidence="2">
    <location>
        <begin position="24"/>
        <end position="187"/>
    </location>
</feature>
<keyword evidence="2" id="KW-0732">Signal</keyword>
<dbReference type="SUPFAM" id="SSF49329">
    <property type="entry name" value="Cu,Zn superoxide dismutase-like"/>
    <property type="match status" value="1"/>
</dbReference>
<sequence>MRLLPAFAAAAALTALLPGAASASTSPVHVATAHGTFTAYAPSAHAVTYRPGLVPAGARAHVFSLSAAHAGTTTTLVVTGLRPGRAYGAHAHAQPCGATGDAAGPHFQHVPDPVKPSTDPAYANPRNEIWLDFTTDRLGTGFARSTVDWTFDARRPRSVVVHETHTHTDLGHAGTAGARLACLDVDF</sequence>
<dbReference type="Gene3D" id="2.60.40.200">
    <property type="entry name" value="Superoxide dismutase, copper/zinc binding domain"/>
    <property type="match status" value="1"/>
</dbReference>
<keyword evidence="3" id="KW-0560">Oxidoreductase</keyword>
<comment type="similarity">
    <text evidence="1">Belongs to the Cu-Zn superoxide dismutase family.</text>
</comment>
<evidence type="ECO:0000256" key="2">
    <source>
        <dbReference type="SAM" id="SignalP"/>
    </source>
</evidence>
<name>A0ABR9IA57_9PSEU</name>
<protein>
    <submittedName>
        <fullName evidence="3">Cu-Zn family superoxide dismutase</fullName>
        <ecNumber evidence="3">1.15.1.1</ecNumber>
    </submittedName>
</protein>
<dbReference type="InterPro" id="IPR036423">
    <property type="entry name" value="SOD-like_Cu/Zn_dom_sf"/>
</dbReference>
<dbReference type="EC" id="1.15.1.1" evidence="3"/>
<evidence type="ECO:0000313" key="3">
    <source>
        <dbReference type="EMBL" id="MBE1500081.1"/>
    </source>
</evidence>
<gene>
    <name evidence="3" type="ORF">H4696_007181</name>
</gene>